<comment type="similarity">
    <text evidence="6">Belongs to the peptidase M48 family.</text>
</comment>
<evidence type="ECO:0000313" key="9">
    <source>
        <dbReference type="EMBL" id="GIF21885.1"/>
    </source>
</evidence>
<dbReference type="PANTHER" id="PTHR34978:SF3">
    <property type="entry name" value="SLR0241 PROTEIN"/>
    <property type="match status" value="1"/>
</dbReference>
<evidence type="ECO:0000256" key="5">
    <source>
        <dbReference type="ARBA" id="ARBA00023049"/>
    </source>
</evidence>
<dbReference type="AlphaFoldDB" id="A0A919NPI4"/>
<proteinExistence type="inferred from homology"/>
<feature type="transmembrane region" description="Helical" evidence="7">
    <location>
        <begin position="261"/>
        <end position="284"/>
    </location>
</feature>
<keyword evidence="10" id="KW-1185">Reference proteome</keyword>
<feature type="transmembrane region" description="Helical" evidence="7">
    <location>
        <begin position="6"/>
        <end position="23"/>
    </location>
</feature>
<evidence type="ECO:0000259" key="8">
    <source>
        <dbReference type="Pfam" id="PF01435"/>
    </source>
</evidence>
<dbReference type="InterPro" id="IPR001915">
    <property type="entry name" value="Peptidase_M48"/>
</dbReference>
<keyword evidence="7" id="KW-0472">Membrane</keyword>
<keyword evidence="1 6" id="KW-0645">Protease</keyword>
<dbReference type="GO" id="GO:0004222">
    <property type="term" value="F:metalloendopeptidase activity"/>
    <property type="evidence" value="ECO:0007669"/>
    <property type="project" value="InterPro"/>
</dbReference>
<keyword evidence="3 6" id="KW-0378">Hydrolase</keyword>
<reference evidence="9" key="1">
    <citation type="submission" date="2021-01" db="EMBL/GenBank/DDBJ databases">
        <title>Whole genome shotgun sequence of Actinoplanes tereljensis NBRC 105297.</title>
        <authorList>
            <person name="Komaki H."/>
            <person name="Tamura T."/>
        </authorList>
    </citation>
    <scope>NUCLEOTIDE SEQUENCE</scope>
    <source>
        <strain evidence="9">NBRC 105297</strain>
    </source>
</reference>
<dbReference type="InterPro" id="IPR052173">
    <property type="entry name" value="Beta-lactam_resp_regulator"/>
</dbReference>
<sequence>MTVTVYLPLLLPVLVALAARHLADRARPRAAVLGLVTASVLTAAASLWSLLLLVLTLFDDLPAMEALNSRSGMHLPEPVPDWVAVTATVVLAACLINLARDVHLRHGTARRLRTAGPTADGVMVADWSEPLAVAVPGRPGQVLLTTGMLRVLDADERRAVLAHERAHLAHHHHLAVLLAAAAASVNPLLRPARDAVIYQVERWADEEAAAGLGNRDLVARAVARAALATADYRTPTPALGVHGGVIVRRVKALHRPAPAGAGWLLALPAAAVIACIALEAIATLDFFQLLDAWLIG</sequence>
<evidence type="ECO:0000256" key="6">
    <source>
        <dbReference type="RuleBase" id="RU003983"/>
    </source>
</evidence>
<keyword evidence="7" id="KW-1133">Transmembrane helix</keyword>
<dbReference type="GO" id="GO:0046872">
    <property type="term" value="F:metal ion binding"/>
    <property type="evidence" value="ECO:0007669"/>
    <property type="project" value="UniProtKB-KW"/>
</dbReference>
<accession>A0A919NPI4</accession>
<dbReference type="PANTHER" id="PTHR34978">
    <property type="entry name" value="POSSIBLE SENSOR-TRANSDUCER PROTEIN BLAR"/>
    <property type="match status" value="1"/>
</dbReference>
<keyword evidence="2" id="KW-0479">Metal-binding</keyword>
<keyword evidence="4 6" id="KW-0862">Zinc</keyword>
<comment type="cofactor">
    <cofactor evidence="6">
        <name>Zn(2+)</name>
        <dbReference type="ChEBI" id="CHEBI:29105"/>
    </cofactor>
    <text evidence="6">Binds 1 zinc ion per subunit.</text>
</comment>
<keyword evidence="5 6" id="KW-0482">Metalloprotease</keyword>
<evidence type="ECO:0000256" key="2">
    <source>
        <dbReference type="ARBA" id="ARBA00022723"/>
    </source>
</evidence>
<gene>
    <name evidence="9" type="ORF">Ate02nite_46150</name>
</gene>
<evidence type="ECO:0000256" key="7">
    <source>
        <dbReference type="SAM" id="Phobius"/>
    </source>
</evidence>
<dbReference type="Pfam" id="PF01435">
    <property type="entry name" value="Peptidase_M48"/>
    <property type="match status" value="1"/>
</dbReference>
<dbReference type="GO" id="GO:0006508">
    <property type="term" value="P:proteolysis"/>
    <property type="evidence" value="ECO:0007669"/>
    <property type="project" value="UniProtKB-KW"/>
</dbReference>
<evidence type="ECO:0000313" key="10">
    <source>
        <dbReference type="Proteomes" id="UP000623608"/>
    </source>
</evidence>
<name>A0A919NPI4_9ACTN</name>
<feature type="domain" description="Peptidase M48" evidence="8">
    <location>
        <begin position="128"/>
        <end position="182"/>
    </location>
</feature>
<feature type="transmembrane region" description="Helical" evidence="7">
    <location>
        <begin position="30"/>
        <end position="58"/>
    </location>
</feature>
<evidence type="ECO:0000256" key="4">
    <source>
        <dbReference type="ARBA" id="ARBA00022833"/>
    </source>
</evidence>
<evidence type="ECO:0000256" key="3">
    <source>
        <dbReference type="ARBA" id="ARBA00022801"/>
    </source>
</evidence>
<dbReference type="Proteomes" id="UP000623608">
    <property type="component" value="Unassembled WGS sequence"/>
</dbReference>
<dbReference type="Gene3D" id="3.30.2010.10">
    <property type="entry name" value="Metalloproteases ('zincins'), catalytic domain"/>
    <property type="match status" value="1"/>
</dbReference>
<evidence type="ECO:0000256" key="1">
    <source>
        <dbReference type="ARBA" id="ARBA00022670"/>
    </source>
</evidence>
<keyword evidence="7" id="KW-0812">Transmembrane</keyword>
<organism evidence="9 10">
    <name type="scientific">Paractinoplanes tereljensis</name>
    <dbReference type="NCBI Taxonomy" id="571912"/>
    <lineage>
        <taxon>Bacteria</taxon>
        <taxon>Bacillati</taxon>
        <taxon>Actinomycetota</taxon>
        <taxon>Actinomycetes</taxon>
        <taxon>Micromonosporales</taxon>
        <taxon>Micromonosporaceae</taxon>
        <taxon>Paractinoplanes</taxon>
    </lineage>
</organism>
<dbReference type="RefSeq" id="WP_203808911.1">
    <property type="nucleotide sequence ID" value="NZ_BOMY01000033.1"/>
</dbReference>
<protein>
    <recommendedName>
        <fullName evidence="8">Peptidase M48 domain-containing protein</fullName>
    </recommendedName>
</protein>
<dbReference type="EMBL" id="BOMY01000033">
    <property type="protein sequence ID" value="GIF21885.1"/>
    <property type="molecule type" value="Genomic_DNA"/>
</dbReference>
<feature type="transmembrane region" description="Helical" evidence="7">
    <location>
        <begin position="82"/>
        <end position="100"/>
    </location>
</feature>
<comment type="caution">
    <text evidence="9">The sequence shown here is derived from an EMBL/GenBank/DDBJ whole genome shotgun (WGS) entry which is preliminary data.</text>
</comment>